<comment type="caution">
    <text evidence="1">The sequence shown here is derived from an EMBL/GenBank/DDBJ whole genome shotgun (WGS) entry which is preliminary data.</text>
</comment>
<dbReference type="RefSeq" id="WP_106512364.1">
    <property type="nucleotide sequence ID" value="NZ_PXYI01000002.1"/>
</dbReference>
<name>A0A2P7QW57_9SPHN</name>
<dbReference type="OrthoDB" id="7584392at2"/>
<reference evidence="1 2" key="1">
    <citation type="submission" date="2018-03" db="EMBL/GenBank/DDBJ databases">
        <title>The draft genome of Sphingosinicella sp. GL-C-18.</title>
        <authorList>
            <person name="Liu L."/>
            <person name="Li L."/>
            <person name="Liang L."/>
            <person name="Zhang X."/>
            <person name="Wang T."/>
        </authorList>
    </citation>
    <scope>NUCLEOTIDE SEQUENCE [LARGE SCALE GENOMIC DNA]</scope>
    <source>
        <strain evidence="1 2">GL-C-18</strain>
    </source>
</reference>
<keyword evidence="2" id="KW-1185">Reference proteome</keyword>
<sequence length="110" mass="11953">MTRINTTDQILLVLRERLRGLNQNRSPAAAPGLSATPSPMARLQTLRAAEGMPREELRKTLVRALLAEQFGDGLASDPAFQAVCDDVFRIIGETPEGRDLLERAAGQVGI</sequence>
<protein>
    <submittedName>
        <fullName evidence="1">Uncharacterized protein</fullName>
    </submittedName>
</protein>
<evidence type="ECO:0000313" key="2">
    <source>
        <dbReference type="Proteomes" id="UP000241167"/>
    </source>
</evidence>
<gene>
    <name evidence="1" type="ORF">C7I55_08145</name>
</gene>
<evidence type="ECO:0000313" key="1">
    <source>
        <dbReference type="EMBL" id="PSJ42195.1"/>
    </source>
</evidence>
<dbReference type="Proteomes" id="UP000241167">
    <property type="component" value="Unassembled WGS sequence"/>
</dbReference>
<accession>A0A2P7QW57</accession>
<proteinExistence type="predicted"/>
<dbReference type="AlphaFoldDB" id="A0A2P7QW57"/>
<dbReference type="EMBL" id="PXYI01000002">
    <property type="protein sequence ID" value="PSJ42195.1"/>
    <property type="molecule type" value="Genomic_DNA"/>
</dbReference>
<organism evidence="1 2">
    <name type="scientific">Allosphingosinicella deserti</name>
    <dbReference type="NCBI Taxonomy" id="2116704"/>
    <lineage>
        <taxon>Bacteria</taxon>
        <taxon>Pseudomonadati</taxon>
        <taxon>Pseudomonadota</taxon>
        <taxon>Alphaproteobacteria</taxon>
        <taxon>Sphingomonadales</taxon>
        <taxon>Sphingomonadaceae</taxon>
        <taxon>Allosphingosinicella</taxon>
    </lineage>
</organism>